<reference evidence="3 4" key="1">
    <citation type="submission" date="2016-06" db="EMBL/GenBank/DDBJ databases">
        <authorList>
            <person name="Kjaerup R.B."/>
            <person name="Dalgaard T.S."/>
            <person name="Juul-Madsen H.R."/>
        </authorList>
    </citation>
    <scope>NUCLEOTIDE SEQUENCE [LARGE SCALE GENOMIC DNA]</scope>
</reference>
<dbReference type="EMBL" id="LT853704">
    <property type="protein sequence ID" value="SMQ56280.1"/>
    <property type="molecule type" value="Genomic_DNA"/>
</dbReference>
<feature type="signal peptide" evidence="2">
    <location>
        <begin position="1"/>
        <end position="18"/>
    </location>
</feature>
<evidence type="ECO:0000256" key="2">
    <source>
        <dbReference type="SAM" id="SignalP"/>
    </source>
</evidence>
<gene>
    <name evidence="3" type="ORF">ZT3D7_G11435</name>
</gene>
<dbReference type="Proteomes" id="UP000215127">
    <property type="component" value="Chromosome 13"/>
</dbReference>
<feature type="compositionally biased region" description="Basic and acidic residues" evidence="1">
    <location>
        <begin position="44"/>
        <end position="69"/>
    </location>
</feature>
<keyword evidence="2" id="KW-0732">Signal</keyword>
<evidence type="ECO:0000313" key="4">
    <source>
        <dbReference type="Proteomes" id="UP000215127"/>
    </source>
</evidence>
<dbReference type="AlphaFoldDB" id="A0A1X7S9T5"/>
<keyword evidence="4" id="KW-1185">Reference proteome</keyword>
<evidence type="ECO:0000313" key="3">
    <source>
        <dbReference type="EMBL" id="SMQ56280.1"/>
    </source>
</evidence>
<sequence length="92" mass="10443">MQIKTVLATAFLLTQGFAVPLEAAGKIAVAEEHGPDNILWSRKRHEDTKEDRPDSEVWLGKRDGPKDPLTDSEVWFAKRDEDRPDSEVWLGK</sequence>
<feature type="chain" id="PRO_5012710932" evidence="2">
    <location>
        <begin position="19"/>
        <end position="92"/>
    </location>
</feature>
<proteinExistence type="predicted"/>
<protein>
    <submittedName>
        <fullName evidence="3">Uncharacterized protein</fullName>
    </submittedName>
</protein>
<organism evidence="3 4">
    <name type="scientific">Zymoseptoria tritici (strain ST99CH_3D7)</name>
    <dbReference type="NCBI Taxonomy" id="1276538"/>
    <lineage>
        <taxon>Eukaryota</taxon>
        <taxon>Fungi</taxon>
        <taxon>Dikarya</taxon>
        <taxon>Ascomycota</taxon>
        <taxon>Pezizomycotina</taxon>
        <taxon>Dothideomycetes</taxon>
        <taxon>Dothideomycetidae</taxon>
        <taxon>Mycosphaerellales</taxon>
        <taxon>Mycosphaerellaceae</taxon>
        <taxon>Zymoseptoria</taxon>
    </lineage>
</organism>
<evidence type="ECO:0000256" key="1">
    <source>
        <dbReference type="SAM" id="MobiDB-lite"/>
    </source>
</evidence>
<feature type="region of interest" description="Disordered" evidence="1">
    <location>
        <begin position="40"/>
        <end position="77"/>
    </location>
</feature>
<accession>A0A1X7S9T5</accession>
<name>A0A1X7S9T5_ZYMT9</name>